<evidence type="ECO:0000256" key="6">
    <source>
        <dbReference type="ARBA" id="ARBA00022619"/>
    </source>
</evidence>
<evidence type="ECO:0000256" key="2">
    <source>
        <dbReference type="ARBA" id="ARBA00005104"/>
    </source>
</evidence>
<comment type="pathway">
    <text evidence="2">Cofactor biosynthesis; riboflavin biosynthesis.</text>
</comment>
<dbReference type="AlphaFoldDB" id="A0A420IQ81"/>
<proteinExistence type="inferred from homology"/>
<dbReference type="Gene3D" id="3.40.430.10">
    <property type="entry name" value="Dihydrofolate Reductase, subunit A"/>
    <property type="match status" value="1"/>
</dbReference>
<evidence type="ECO:0000256" key="10">
    <source>
        <dbReference type="ARBA" id="ARBA00031630"/>
    </source>
</evidence>
<dbReference type="InterPro" id="IPR024072">
    <property type="entry name" value="DHFR-like_dom_sf"/>
</dbReference>
<evidence type="ECO:0000313" key="14">
    <source>
        <dbReference type="EMBL" id="RKF76701.1"/>
    </source>
</evidence>
<evidence type="ECO:0000256" key="5">
    <source>
        <dbReference type="ARBA" id="ARBA00015035"/>
    </source>
</evidence>
<dbReference type="InterPro" id="IPR050765">
    <property type="entry name" value="Riboflavin_Biosynth_HTPR"/>
</dbReference>
<dbReference type="GO" id="GO:0008703">
    <property type="term" value="F:5-amino-6-(5-phosphoribosylamino)uracil reductase activity"/>
    <property type="evidence" value="ECO:0007669"/>
    <property type="project" value="InterPro"/>
</dbReference>
<evidence type="ECO:0000259" key="13">
    <source>
        <dbReference type="Pfam" id="PF01872"/>
    </source>
</evidence>
<comment type="similarity">
    <text evidence="3">Belongs to the HTP reductase family.</text>
</comment>
<sequence>MANSENSLHLNDRHINALLKYLPIDREEDKRIVGKFPTITLTYAASLDSNISVAPRTTTKLSGSESKAMTHFLRAHHDAILVGATTAITDNPHLISRWAEAHNNLTRQPRPIIVDPSGRWLAGLVGTENLFRLVHEERGKAPWVFVDSATVLEPGTLVILGSCGGDCFYINNLKTEYGGICWIPVLVELANRGIRSLMVEGGATVLNDLLRKQNHHLLSTVIITIAPVYLGTGGVAVSPDNIANEKEVLRLQDINWIQMGEDVVMAGFPYV</sequence>
<dbReference type="EC" id="1.1.1.302" evidence="4"/>
<dbReference type="Pfam" id="PF01872">
    <property type="entry name" value="RibD_C"/>
    <property type="match status" value="1"/>
</dbReference>
<keyword evidence="6" id="KW-0686">Riboflavin biosynthesis</keyword>
<evidence type="ECO:0000256" key="8">
    <source>
        <dbReference type="ARBA" id="ARBA00023002"/>
    </source>
</evidence>
<reference evidence="14 15" key="1">
    <citation type="journal article" date="2018" name="BMC Genomics">
        <title>Comparative genome analyses reveal sequence features reflecting distinct modes of host-adaptation between dicot and monocot powdery mildew.</title>
        <authorList>
            <person name="Wu Y."/>
            <person name="Ma X."/>
            <person name="Pan Z."/>
            <person name="Kale S.D."/>
            <person name="Song Y."/>
            <person name="King H."/>
            <person name="Zhang Q."/>
            <person name="Presley C."/>
            <person name="Deng X."/>
            <person name="Wei C.I."/>
            <person name="Xiao S."/>
        </authorList>
    </citation>
    <scope>NUCLEOTIDE SEQUENCE [LARGE SCALE GENOMIC DNA]</scope>
    <source>
        <strain evidence="14">UMSG1</strain>
    </source>
</reference>
<comment type="function">
    <text evidence="1">Catalyzes an early step in riboflavin biosynthesis, the NADPH-dependent reduction of the ribose side chain of 2,5-diamino-6-ribosylamino-4(3H)-pyrimidinone 5'-phosphate, yielding 2,5-diamino-6-ribitylamino-4(3H)-pyrimidinone 5'-phosphate.</text>
</comment>
<accession>A0A420IQ81</accession>
<comment type="catalytic activity">
    <reaction evidence="12">
        <text>2,5-diamino-6-(1-D-ribitylamino)pyrimidin-4(3H)-one 5'-phosphate + NADP(+) = 2,5-diamino-6-(1-D-ribosylamino)pyrimidin-4(3H)-one 5'-phosphate + NADPH + H(+)</text>
        <dbReference type="Rhea" id="RHEA:27278"/>
        <dbReference type="ChEBI" id="CHEBI:15378"/>
        <dbReference type="ChEBI" id="CHEBI:57783"/>
        <dbReference type="ChEBI" id="CHEBI:58349"/>
        <dbReference type="ChEBI" id="CHEBI:58890"/>
        <dbReference type="ChEBI" id="CHEBI:59545"/>
        <dbReference type="EC" id="1.1.1.302"/>
    </reaction>
</comment>
<dbReference type="PANTHER" id="PTHR38011:SF7">
    <property type="entry name" value="2,5-DIAMINO-6-RIBOSYLAMINO-4(3H)-PYRIMIDINONE 5'-PHOSPHATE REDUCTASE"/>
    <property type="match status" value="1"/>
</dbReference>
<feature type="domain" description="Bacterial bifunctional deaminase-reductase C-terminal" evidence="13">
    <location>
        <begin position="37"/>
        <end position="264"/>
    </location>
</feature>
<evidence type="ECO:0000256" key="4">
    <source>
        <dbReference type="ARBA" id="ARBA00012851"/>
    </source>
</evidence>
<dbReference type="PANTHER" id="PTHR38011">
    <property type="entry name" value="DIHYDROFOLATE REDUCTASE FAMILY PROTEIN (AFU_ORTHOLOGUE AFUA_8G06820)"/>
    <property type="match status" value="1"/>
</dbReference>
<dbReference type="GO" id="GO:0009231">
    <property type="term" value="P:riboflavin biosynthetic process"/>
    <property type="evidence" value="ECO:0007669"/>
    <property type="project" value="UniProtKB-KW"/>
</dbReference>
<dbReference type="InterPro" id="IPR002734">
    <property type="entry name" value="RibDG_C"/>
</dbReference>
<dbReference type="Proteomes" id="UP000285326">
    <property type="component" value="Unassembled WGS sequence"/>
</dbReference>
<name>A0A420IQ81_9PEZI</name>
<evidence type="ECO:0000256" key="11">
    <source>
        <dbReference type="ARBA" id="ARBA00047550"/>
    </source>
</evidence>
<keyword evidence="7" id="KW-0521">NADP</keyword>
<comment type="caution">
    <text evidence="14">The sequence shown here is derived from an EMBL/GenBank/DDBJ whole genome shotgun (WGS) entry which is preliminary data.</text>
</comment>
<protein>
    <recommendedName>
        <fullName evidence="5">2,5-diamino-6-ribosylamino-4(3H)-pyrimidinone 5'-phosphate reductase</fullName>
        <ecNumber evidence="4">1.1.1.302</ecNumber>
    </recommendedName>
    <alternativeName>
        <fullName evidence="10">2,5-diamino-6-(5-phospho-D-ribosylamino)pyrimidin-4(3H)-one reductase</fullName>
    </alternativeName>
    <alternativeName>
        <fullName evidence="9">2,5-diamino-6-ribitylamino-4(3H)-pyrimidinone 5'-phosphate synthase</fullName>
    </alternativeName>
</protein>
<dbReference type="SUPFAM" id="SSF53597">
    <property type="entry name" value="Dihydrofolate reductase-like"/>
    <property type="match status" value="1"/>
</dbReference>
<evidence type="ECO:0000256" key="9">
    <source>
        <dbReference type="ARBA" id="ARBA00030073"/>
    </source>
</evidence>
<evidence type="ECO:0000256" key="3">
    <source>
        <dbReference type="ARBA" id="ARBA00009723"/>
    </source>
</evidence>
<comment type="catalytic activity">
    <reaction evidence="11">
        <text>2,5-diamino-6-(1-D-ribitylamino)pyrimidin-4(3H)-one 5'-phosphate + NAD(+) = 2,5-diamino-6-(1-D-ribosylamino)pyrimidin-4(3H)-one 5'-phosphate + NADH + H(+)</text>
        <dbReference type="Rhea" id="RHEA:27274"/>
        <dbReference type="ChEBI" id="CHEBI:15378"/>
        <dbReference type="ChEBI" id="CHEBI:57540"/>
        <dbReference type="ChEBI" id="CHEBI:57945"/>
        <dbReference type="ChEBI" id="CHEBI:58890"/>
        <dbReference type="ChEBI" id="CHEBI:59545"/>
        <dbReference type="EC" id="1.1.1.302"/>
    </reaction>
</comment>
<keyword evidence="8" id="KW-0560">Oxidoreductase</keyword>
<organism evidence="14 15">
    <name type="scientific">Golovinomyces cichoracearum</name>
    <dbReference type="NCBI Taxonomy" id="62708"/>
    <lineage>
        <taxon>Eukaryota</taxon>
        <taxon>Fungi</taxon>
        <taxon>Dikarya</taxon>
        <taxon>Ascomycota</taxon>
        <taxon>Pezizomycotina</taxon>
        <taxon>Leotiomycetes</taxon>
        <taxon>Erysiphales</taxon>
        <taxon>Erysiphaceae</taxon>
        <taxon>Golovinomyces</taxon>
    </lineage>
</organism>
<evidence type="ECO:0000313" key="15">
    <source>
        <dbReference type="Proteomes" id="UP000285326"/>
    </source>
</evidence>
<dbReference type="EMBL" id="MCBS01022527">
    <property type="protein sequence ID" value="RKF76701.1"/>
    <property type="molecule type" value="Genomic_DNA"/>
</dbReference>
<gene>
    <name evidence="14" type="ORF">GcM1_225052</name>
</gene>
<evidence type="ECO:0000256" key="7">
    <source>
        <dbReference type="ARBA" id="ARBA00022857"/>
    </source>
</evidence>
<evidence type="ECO:0000256" key="12">
    <source>
        <dbReference type="ARBA" id="ARBA00049020"/>
    </source>
</evidence>
<evidence type="ECO:0000256" key="1">
    <source>
        <dbReference type="ARBA" id="ARBA00003555"/>
    </source>
</evidence>